<name>A0ABS4I670_9BACL</name>
<keyword evidence="1" id="KW-0812">Transmembrane</keyword>
<keyword evidence="1" id="KW-0472">Membrane</keyword>
<protein>
    <submittedName>
        <fullName evidence="2">Uncharacterized protein</fullName>
    </submittedName>
</protein>
<dbReference type="EMBL" id="JAGGKV010000021">
    <property type="protein sequence ID" value="MBP1966408.1"/>
    <property type="molecule type" value="Genomic_DNA"/>
</dbReference>
<keyword evidence="1" id="KW-1133">Transmembrane helix</keyword>
<organism evidence="2 3">
    <name type="scientific">Paenibacillus aceris</name>
    <dbReference type="NCBI Taxonomy" id="869555"/>
    <lineage>
        <taxon>Bacteria</taxon>
        <taxon>Bacillati</taxon>
        <taxon>Bacillota</taxon>
        <taxon>Bacilli</taxon>
        <taxon>Bacillales</taxon>
        <taxon>Paenibacillaceae</taxon>
        <taxon>Paenibacillus</taxon>
    </lineage>
</organism>
<evidence type="ECO:0000313" key="2">
    <source>
        <dbReference type="EMBL" id="MBP1966408.1"/>
    </source>
</evidence>
<evidence type="ECO:0000256" key="1">
    <source>
        <dbReference type="SAM" id="Phobius"/>
    </source>
</evidence>
<accession>A0ABS4I670</accession>
<keyword evidence="3" id="KW-1185">Reference proteome</keyword>
<dbReference type="Proteomes" id="UP001519344">
    <property type="component" value="Unassembled WGS sequence"/>
</dbReference>
<gene>
    <name evidence="2" type="ORF">J2Z65_005667</name>
</gene>
<comment type="caution">
    <text evidence="2">The sequence shown here is derived from an EMBL/GenBank/DDBJ whole genome shotgun (WGS) entry which is preliminary data.</text>
</comment>
<evidence type="ECO:0000313" key="3">
    <source>
        <dbReference type="Proteomes" id="UP001519344"/>
    </source>
</evidence>
<sequence>MIHDKVPEGVHAIASLGFAFRIVLAAVVRFMHGKRMEQVKAPRYREGMV</sequence>
<proteinExistence type="predicted"/>
<feature type="transmembrane region" description="Helical" evidence="1">
    <location>
        <begin position="12"/>
        <end position="31"/>
    </location>
</feature>
<reference evidence="2 3" key="1">
    <citation type="submission" date="2021-03" db="EMBL/GenBank/DDBJ databases">
        <title>Genomic Encyclopedia of Type Strains, Phase IV (KMG-IV): sequencing the most valuable type-strain genomes for metagenomic binning, comparative biology and taxonomic classification.</title>
        <authorList>
            <person name="Goeker M."/>
        </authorList>
    </citation>
    <scope>NUCLEOTIDE SEQUENCE [LARGE SCALE GENOMIC DNA]</scope>
    <source>
        <strain evidence="2 3">DSM 24950</strain>
    </source>
</reference>